<evidence type="ECO:0000313" key="9">
    <source>
        <dbReference type="Proteomes" id="UP000187429"/>
    </source>
</evidence>
<comment type="subcellular location">
    <subcellularLocation>
        <location evidence="1">Cytoplasm</location>
        <location evidence="1">Cytoskeleton</location>
    </subcellularLocation>
</comment>
<gene>
    <name evidence="7" type="ORF">AYI69_g11298</name>
    <name evidence="6" type="ORF">AYI69_g11547</name>
    <name evidence="8" type="ORF">AYI69_g6039</name>
</gene>
<comment type="caution">
    <text evidence="8">The sequence shown here is derived from an EMBL/GenBank/DDBJ whole genome shotgun (WGS) entry which is preliminary data.</text>
</comment>
<sequence length="147" mass="16618">MMRGDLKWRKALSKQPTLSVGRYCVFAKNTLLKPPYRIFKGELEYFPMKIGDYTKIGENSVVEAASIGSHVTIGKNCYIGRFCVIKDCVFIEDNTVVGCHSIIPSFSRVYSTGTNDISTKVDIDLPSSTIDVVELRQKDYYEKFLVV</sequence>
<comment type="similarity">
    <text evidence="4">Belongs to the dynactin subunits 5/6 family. Dynactin subunit 5 subfamily.</text>
</comment>
<keyword evidence="9" id="KW-1185">Reference proteome</keyword>
<evidence type="ECO:0000313" key="6">
    <source>
        <dbReference type="EMBL" id="OMJ07166.1"/>
    </source>
</evidence>
<evidence type="ECO:0000256" key="3">
    <source>
        <dbReference type="ARBA" id="ARBA00023212"/>
    </source>
</evidence>
<evidence type="ECO:0000256" key="2">
    <source>
        <dbReference type="ARBA" id="ARBA00022490"/>
    </source>
</evidence>
<dbReference type="EMBL" id="LSSM01002640">
    <property type="protein sequence ID" value="OMJ20917.1"/>
    <property type="molecule type" value="Genomic_DNA"/>
</dbReference>
<dbReference type="InterPro" id="IPR011004">
    <property type="entry name" value="Trimer_LpxA-like_sf"/>
</dbReference>
<keyword evidence="2" id="KW-0963">Cytoplasm</keyword>
<evidence type="ECO:0000313" key="7">
    <source>
        <dbReference type="EMBL" id="OMJ07852.1"/>
    </source>
</evidence>
<dbReference type="EMBL" id="LSSM01007549">
    <property type="protein sequence ID" value="OMJ07852.1"/>
    <property type="molecule type" value="Genomic_DNA"/>
</dbReference>
<accession>A0A1R1Y1T3</accession>
<evidence type="ECO:0000313" key="8">
    <source>
        <dbReference type="EMBL" id="OMJ20917.1"/>
    </source>
</evidence>
<dbReference type="PANTHER" id="PTHR46126">
    <property type="entry name" value="DYNACTIN SUBUNIT 5"/>
    <property type="match status" value="1"/>
</dbReference>
<dbReference type="OrthoDB" id="417208at2759"/>
<evidence type="ECO:0000256" key="4">
    <source>
        <dbReference type="ARBA" id="ARBA00034706"/>
    </source>
</evidence>
<dbReference type="Gene3D" id="2.160.10.10">
    <property type="entry name" value="Hexapeptide repeat proteins"/>
    <property type="match status" value="1"/>
</dbReference>
<dbReference type="PANTHER" id="PTHR46126:SF1">
    <property type="entry name" value="DYNACTIN SUBUNIT 5"/>
    <property type="match status" value="1"/>
</dbReference>
<evidence type="ECO:0000256" key="5">
    <source>
        <dbReference type="ARBA" id="ARBA00034865"/>
    </source>
</evidence>
<dbReference type="InterPro" id="IPR047125">
    <property type="entry name" value="DCTN5"/>
</dbReference>
<dbReference type="SUPFAM" id="SSF51161">
    <property type="entry name" value="Trimeric LpxA-like enzymes"/>
    <property type="match status" value="1"/>
</dbReference>
<dbReference type="EMBL" id="LSSM01007714">
    <property type="protein sequence ID" value="OMJ07166.1"/>
    <property type="molecule type" value="Genomic_DNA"/>
</dbReference>
<name>A0A1R1Y1T3_9FUNG</name>
<dbReference type="GO" id="GO:0005869">
    <property type="term" value="C:dynactin complex"/>
    <property type="evidence" value="ECO:0007669"/>
    <property type="project" value="TreeGrafter"/>
</dbReference>
<protein>
    <recommendedName>
        <fullName evidence="5">Dynactin subunit 5</fullName>
    </recommendedName>
</protein>
<reference evidence="8" key="2">
    <citation type="submission" date="2017-01" db="EMBL/GenBank/DDBJ databases">
        <authorList>
            <person name="Mah S.A."/>
            <person name="Swanson W.J."/>
            <person name="Moy G.W."/>
            <person name="Vacquier V.D."/>
        </authorList>
    </citation>
    <scope>NUCLEOTIDE SEQUENCE [LARGE SCALE GENOMIC DNA]</scope>
    <source>
        <strain evidence="8">ID-206-W2</strain>
    </source>
</reference>
<keyword evidence="3" id="KW-0206">Cytoskeleton</keyword>
<dbReference type="Pfam" id="PF21711">
    <property type="entry name" value="DCTN5"/>
    <property type="match status" value="1"/>
</dbReference>
<dbReference type="Proteomes" id="UP000187429">
    <property type="component" value="Unassembled WGS sequence"/>
</dbReference>
<proteinExistence type="inferred from homology"/>
<organism evidence="8 9">
    <name type="scientific">Smittium culicis</name>
    <dbReference type="NCBI Taxonomy" id="133412"/>
    <lineage>
        <taxon>Eukaryota</taxon>
        <taxon>Fungi</taxon>
        <taxon>Fungi incertae sedis</taxon>
        <taxon>Zoopagomycota</taxon>
        <taxon>Kickxellomycotina</taxon>
        <taxon>Harpellomycetes</taxon>
        <taxon>Harpellales</taxon>
        <taxon>Legeriomycetaceae</taxon>
        <taxon>Smittium</taxon>
    </lineage>
</organism>
<dbReference type="AlphaFoldDB" id="A0A1R1Y1T3"/>
<evidence type="ECO:0000256" key="1">
    <source>
        <dbReference type="ARBA" id="ARBA00004245"/>
    </source>
</evidence>
<reference evidence="9" key="1">
    <citation type="submission" date="2017-01" db="EMBL/GenBank/DDBJ databases">
        <authorList>
            <person name="Wang Y."/>
            <person name="White M."/>
            <person name="Kvist S."/>
            <person name="Moncalvo J.-M."/>
        </authorList>
    </citation>
    <scope>NUCLEOTIDE SEQUENCE [LARGE SCALE GENOMIC DNA]</scope>
    <source>
        <strain evidence="9">ID-206-W2</strain>
    </source>
</reference>